<sequence length="359" mass="36872">MIRVGVVGASGWADGSHLPALAALEEFDVTAVATTNQASADRAAAAHGVRRACADARELAAHPEVDLVVVSVKASGHAAVTRAALDAGKHVVSEWPLGVDADEASELTEAATAAGVVHAVVLQGHHSPSARFAADLLAEGRIGTLESVTLVAEGAPLGGSRIPPDLVFGLDPAEATDILTIMAGHFLAALERVTGPLTEVSARLPRTHDRVLVAGTERTVPNATPSHVLLHGLLASGATASVAVHGGNGPARDGFLLKLVGSDGTLTAVPAQRGTFIHWGDWDIRIGDDVLAVPDAYRTVPAGVRSGPPANIAALYQEVARAIAEGRQPHPSFETGLRHHRLLAAIERSAADGTARAIM</sequence>
<dbReference type="Gene3D" id="3.40.50.720">
    <property type="entry name" value="NAD(P)-binding Rossmann-like Domain"/>
    <property type="match status" value="1"/>
</dbReference>
<dbReference type="Pfam" id="PF22685">
    <property type="entry name" value="Gal80p_C-like"/>
    <property type="match status" value="1"/>
</dbReference>
<accession>A0ABV3H031</accession>
<evidence type="ECO:0000259" key="3">
    <source>
        <dbReference type="Pfam" id="PF22685"/>
    </source>
</evidence>
<comment type="caution">
    <text evidence="4">The sequence shown here is derived from an EMBL/GenBank/DDBJ whole genome shotgun (WGS) entry which is preliminary data.</text>
</comment>
<reference evidence="4 5" key="1">
    <citation type="submission" date="2024-06" db="EMBL/GenBank/DDBJ databases">
        <title>The Natural Products Discovery Center: Release of the First 8490 Sequenced Strains for Exploring Actinobacteria Biosynthetic Diversity.</title>
        <authorList>
            <person name="Kalkreuter E."/>
            <person name="Kautsar S.A."/>
            <person name="Yang D."/>
            <person name="Bader C.D."/>
            <person name="Teijaro C.N."/>
            <person name="Fluegel L."/>
            <person name="Davis C.M."/>
            <person name="Simpson J.R."/>
            <person name="Lauterbach L."/>
            <person name="Steele A.D."/>
            <person name="Gui C."/>
            <person name="Meng S."/>
            <person name="Li G."/>
            <person name="Viehrig K."/>
            <person name="Ye F."/>
            <person name="Su P."/>
            <person name="Kiefer A.F."/>
            <person name="Nichols A."/>
            <person name="Cepeda A.J."/>
            <person name="Yan W."/>
            <person name="Fan B."/>
            <person name="Jiang Y."/>
            <person name="Adhikari A."/>
            <person name="Zheng C.-J."/>
            <person name="Schuster L."/>
            <person name="Cowan T.M."/>
            <person name="Smanski M.J."/>
            <person name="Chevrette M.G."/>
            <person name="De Carvalho L.P.S."/>
            <person name="Shen B."/>
        </authorList>
    </citation>
    <scope>NUCLEOTIDE SEQUENCE [LARGE SCALE GENOMIC DNA]</scope>
    <source>
        <strain evidence="4 5">NPDC049574</strain>
    </source>
</reference>
<dbReference type="InterPro" id="IPR036291">
    <property type="entry name" value="NAD(P)-bd_dom_sf"/>
</dbReference>
<proteinExistence type="predicted"/>
<dbReference type="InterPro" id="IPR055080">
    <property type="entry name" value="Gal80p-like_C"/>
</dbReference>
<dbReference type="Gene3D" id="3.30.360.10">
    <property type="entry name" value="Dihydrodipicolinate Reductase, domain 2"/>
    <property type="match status" value="1"/>
</dbReference>
<dbReference type="EMBL" id="JBFARM010000003">
    <property type="protein sequence ID" value="MEV4285887.1"/>
    <property type="molecule type" value="Genomic_DNA"/>
</dbReference>
<dbReference type="InterPro" id="IPR000683">
    <property type="entry name" value="Gfo/Idh/MocA-like_OxRdtase_N"/>
</dbReference>
<dbReference type="PANTHER" id="PTHR43818">
    <property type="entry name" value="BCDNA.GH03377"/>
    <property type="match status" value="1"/>
</dbReference>
<keyword evidence="5" id="KW-1185">Reference proteome</keyword>
<evidence type="ECO:0000256" key="1">
    <source>
        <dbReference type="ARBA" id="ARBA00023002"/>
    </source>
</evidence>
<gene>
    <name evidence="4" type="ORF">AB0K40_10320</name>
</gene>
<evidence type="ECO:0000313" key="4">
    <source>
        <dbReference type="EMBL" id="MEV4285887.1"/>
    </source>
</evidence>
<protein>
    <submittedName>
        <fullName evidence="4">Gfo/Idh/MocA family oxidoreductase</fullName>
    </submittedName>
</protein>
<feature type="domain" description="Gfo/Idh/MocA-like oxidoreductase N-terminal" evidence="2">
    <location>
        <begin position="2"/>
        <end position="120"/>
    </location>
</feature>
<evidence type="ECO:0000259" key="2">
    <source>
        <dbReference type="Pfam" id="PF01408"/>
    </source>
</evidence>
<dbReference type="Proteomes" id="UP001552427">
    <property type="component" value="Unassembled WGS sequence"/>
</dbReference>
<dbReference type="PANTHER" id="PTHR43818:SF11">
    <property type="entry name" value="BCDNA.GH03377"/>
    <property type="match status" value="1"/>
</dbReference>
<feature type="domain" description="Gal80p-like C-terminal" evidence="3">
    <location>
        <begin position="128"/>
        <end position="266"/>
    </location>
</feature>
<dbReference type="SUPFAM" id="SSF51735">
    <property type="entry name" value="NAD(P)-binding Rossmann-fold domains"/>
    <property type="match status" value="1"/>
</dbReference>
<dbReference type="InterPro" id="IPR050463">
    <property type="entry name" value="Gfo/Idh/MocA_oxidrdct_glycsds"/>
</dbReference>
<keyword evidence="1" id="KW-0560">Oxidoreductase</keyword>
<name>A0ABV3H031_9ACTN</name>
<evidence type="ECO:0000313" key="5">
    <source>
        <dbReference type="Proteomes" id="UP001552427"/>
    </source>
</evidence>
<dbReference type="RefSeq" id="WP_364447190.1">
    <property type="nucleotide sequence ID" value="NZ_JBFARM010000003.1"/>
</dbReference>
<dbReference type="SUPFAM" id="SSF55347">
    <property type="entry name" value="Glyceraldehyde-3-phosphate dehydrogenase-like, C-terminal domain"/>
    <property type="match status" value="1"/>
</dbReference>
<organism evidence="4 5">
    <name type="scientific">Nonomuraea bangladeshensis</name>
    <dbReference type="NCBI Taxonomy" id="404385"/>
    <lineage>
        <taxon>Bacteria</taxon>
        <taxon>Bacillati</taxon>
        <taxon>Actinomycetota</taxon>
        <taxon>Actinomycetes</taxon>
        <taxon>Streptosporangiales</taxon>
        <taxon>Streptosporangiaceae</taxon>
        <taxon>Nonomuraea</taxon>
    </lineage>
</organism>
<dbReference type="Pfam" id="PF01408">
    <property type="entry name" value="GFO_IDH_MocA"/>
    <property type="match status" value="1"/>
</dbReference>